<dbReference type="AlphaFoldDB" id="A0A6C0BLD5"/>
<name>A0A6C0BLD5_9ZZZZ</name>
<evidence type="ECO:0000256" key="1">
    <source>
        <dbReference type="SAM" id="MobiDB-lite"/>
    </source>
</evidence>
<organism evidence="2">
    <name type="scientific">viral metagenome</name>
    <dbReference type="NCBI Taxonomy" id="1070528"/>
    <lineage>
        <taxon>unclassified sequences</taxon>
        <taxon>metagenomes</taxon>
        <taxon>organismal metagenomes</taxon>
    </lineage>
</organism>
<dbReference type="PANTHER" id="PTHR24637">
    <property type="entry name" value="COLLAGEN"/>
    <property type="match status" value="1"/>
</dbReference>
<dbReference type="PANTHER" id="PTHR24637:SF421">
    <property type="entry name" value="CUTICLE COLLAGEN DPY-2"/>
    <property type="match status" value="1"/>
</dbReference>
<accession>A0A6C0BLD5</accession>
<feature type="region of interest" description="Disordered" evidence="1">
    <location>
        <begin position="14"/>
        <end position="138"/>
    </location>
</feature>
<sequence>MDGLVVLGSRVKRKLIQGPPGEKGLQGELGPTGPRGEQGLEGPRGFDGLQGPTGPRGLQGEPGRDGDPGGPTGPQGPPGMRGPNGLNGLDGEMGPPGRNGLDGREGPTGPQGERGLQGVQGEPGPTGPKGDPGQEYKPNIHFGIANIAPMSLMKATSIKLKMITVGVNDWLFIDGSDYTCGVSGVFSMKANINLTKVTAGTNATTFTIIVSSLLDTSTYYTIPPNIPEGTTFTIAVVGDYILMRDTRLSITIHHSSDDTFNVREDSIITVHRVGDRPYNGTSPHSNVA</sequence>
<dbReference type="Gene3D" id="1.20.5.320">
    <property type="entry name" value="6-Phosphogluconate Dehydrogenase, domain 3"/>
    <property type="match status" value="1"/>
</dbReference>
<protein>
    <submittedName>
        <fullName evidence="2">Uncharacterized protein</fullName>
    </submittedName>
</protein>
<reference evidence="2" key="1">
    <citation type="journal article" date="2020" name="Nature">
        <title>Giant virus diversity and host interactions through global metagenomics.</title>
        <authorList>
            <person name="Schulz F."/>
            <person name="Roux S."/>
            <person name="Paez-Espino D."/>
            <person name="Jungbluth S."/>
            <person name="Walsh D.A."/>
            <person name="Denef V.J."/>
            <person name="McMahon K.D."/>
            <person name="Konstantinidis K.T."/>
            <person name="Eloe-Fadrosh E.A."/>
            <person name="Kyrpides N.C."/>
            <person name="Woyke T."/>
        </authorList>
    </citation>
    <scope>NUCLEOTIDE SEQUENCE</scope>
    <source>
        <strain evidence="2">GVMAG-M-3300017651-5</strain>
    </source>
</reference>
<dbReference type="InterPro" id="IPR008160">
    <property type="entry name" value="Collagen"/>
</dbReference>
<evidence type="ECO:0000313" key="2">
    <source>
        <dbReference type="EMBL" id="QHS92860.1"/>
    </source>
</evidence>
<dbReference type="EMBL" id="MN739193">
    <property type="protein sequence ID" value="QHS92860.1"/>
    <property type="molecule type" value="Genomic_DNA"/>
</dbReference>
<proteinExistence type="predicted"/>
<dbReference type="Pfam" id="PF01391">
    <property type="entry name" value="Collagen"/>
    <property type="match status" value="2"/>
</dbReference>